<evidence type="ECO:0000313" key="2">
    <source>
        <dbReference type="EMBL" id="MBW8727986.1"/>
    </source>
</evidence>
<gene>
    <name evidence="2" type="ORF">JF625_22940</name>
</gene>
<name>A0A952KJQ0_9PROT</name>
<feature type="chain" id="PRO_5036680104" description="Secreted protein" evidence="1">
    <location>
        <begin position="26"/>
        <end position="130"/>
    </location>
</feature>
<evidence type="ECO:0000313" key="3">
    <source>
        <dbReference type="Proteomes" id="UP000700706"/>
    </source>
</evidence>
<dbReference type="AlphaFoldDB" id="A0A952KJQ0"/>
<accession>A0A952KJQ0</accession>
<evidence type="ECO:0008006" key="4">
    <source>
        <dbReference type="Google" id="ProtNLM"/>
    </source>
</evidence>
<proteinExistence type="predicted"/>
<evidence type="ECO:0000256" key="1">
    <source>
        <dbReference type="SAM" id="SignalP"/>
    </source>
</evidence>
<keyword evidence="1" id="KW-0732">Signal</keyword>
<protein>
    <recommendedName>
        <fullName evidence="4">Secreted protein</fullName>
    </recommendedName>
</protein>
<dbReference type="Proteomes" id="UP000700706">
    <property type="component" value="Unassembled WGS sequence"/>
</dbReference>
<organism evidence="2 3">
    <name type="scientific">Inquilinus limosus</name>
    <dbReference type="NCBI Taxonomy" id="171674"/>
    <lineage>
        <taxon>Bacteria</taxon>
        <taxon>Pseudomonadati</taxon>
        <taxon>Pseudomonadota</taxon>
        <taxon>Alphaproteobacteria</taxon>
        <taxon>Rhodospirillales</taxon>
        <taxon>Rhodospirillaceae</taxon>
        <taxon>Inquilinus</taxon>
    </lineage>
</organism>
<feature type="signal peptide" evidence="1">
    <location>
        <begin position="1"/>
        <end position="25"/>
    </location>
</feature>
<comment type="caution">
    <text evidence="2">The sequence shown here is derived from an EMBL/GenBank/DDBJ whole genome shotgun (WGS) entry which is preliminary data.</text>
</comment>
<dbReference type="EMBL" id="JAEKLZ010000334">
    <property type="protein sequence ID" value="MBW8727986.1"/>
    <property type="molecule type" value="Genomic_DNA"/>
</dbReference>
<sequence length="130" mass="13663">MRRSLASMAAIAVLATILPFAGAVARQDTPPGLFRVGDTGVRCLKQPCPWRGVVPVDDESVAAGTVPPAYAGDAPPVIAARADLLEPVRREIWRAWAAGGCLLVHGRFDRRGAAALPVLSVDRVVGPCSR</sequence>
<reference evidence="2" key="1">
    <citation type="submission" date="2020-06" db="EMBL/GenBank/DDBJ databases">
        <title>Stable isotope informed genome-resolved metagenomics uncovers potential trophic interactions in rhizosphere soil.</title>
        <authorList>
            <person name="Starr E.P."/>
            <person name="Shi S."/>
            <person name="Blazewicz S.J."/>
            <person name="Koch B.J."/>
            <person name="Probst A.J."/>
            <person name="Hungate B.A."/>
            <person name="Pett-Ridge J."/>
            <person name="Firestone M.K."/>
            <person name="Banfield J.F."/>
        </authorList>
    </citation>
    <scope>NUCLEOTIDE SEQUENCE</scope>
    <source>
        <strain evidence="2">YM_69_17</strain>
    </source>
</reference>